<name>A0ABT7NN23_9SPHI</name>
<evidence type="ECO:0000313" key="2">
    <source>
        <dbReference type="Proteomes" id="UP001170954"/>
    </source>
</evidence>
<accession>A0ABT7NN23</accession>
<dbReference type="Gene3D" id="2.60.40.1120">
    <property type="entry name" value="Carboxypeptidase-like, regulatory domain"/>
    <property type="match status" value="1"/>
</dbReference>
<dbReference type="Proteomes" id="UP001170954">
    <property type="component" value="Unassembled WGS sequence"/>
</dbReference>
<organism evidence="1 2">
    <name type="scientific">Sphingobacterium hotanense</name>
    <dbReference type="NCBI Taxonomy" id="649196"/>
    <lineage>
        <taxon>Bacteria</taxon>
        <taxon>Pseudomonadati</taxon>
        <taxon>Bacteroidota</taxon>
        <taxon>Sphingobacteriia</taxon>
        <taxon>Sphingobacteriales</taxon>
        <taxon>Sphingobacteriaceae</taxon>
        <taxon>Sphingobacterium</taxon>
    </lineage>
</organism>
<evidence type="ECO:0000313" key="1">
    <source>
        <dbReference type="EMBL" id="MDM1048511.1"/>
    </source>
</evidence>
<sequence length="165" mass="18302">MHTHWVKTCGRFYIILLLLSICALNNLWAQDKSGSTGISISGYVLDREHNAIANALVIIKGSRHSTTTDAKGFYILKCKSGQQTLQISLTGYKPTKRTIHCKNGYNELAPIYLEAHDDTKISEIIVEGKSAIKNVKESPFNVAVLDAKKFHNCPVELTDVLNRAS</sequence>
<proteinExistence type="predicted"/>
<dbReference type="SUPFAM" id="SSF49464">
    <property type="entry name" value="Carboxypeptidase regulatory domain-like"/>
    <property type="match status" value="1"/>
</dbReference>
<reference evidence="1" key="1">
    <citation type="submission" date="2020-06" db="EMBL/GenBank/DDBJ databases">
        <authorList>
            <person name="Dong N."/>
        </authorList>
    </citation>
    <scope>NUCLEOTIDE SEQUENCE</scope>
    <source>
        <strain evidence="1">R1692</strain>
    </source>
</reference>
<comment type="caution">
    <text evidence="1">The sequence shown here is derived from an EMBL/GenBank/DDBJ whole genome shotgun (WGS) entry which is preliminary data.</text>
</comment>
<dbReference type="InterPro" id="IPR008969">
    <property type="entry name" value="CarboxyPept-like_regulatory"/>
</dbReference>
<gene>
    <name evidence="1" type="ORF">HX018_09705</name>
</gene>
<dbReference type="Pfam" id="PF13715">
    <property type="entry name" value="CarbopepD_reg_2"/>
    <property type="match status" value="1"/>
</dbReference>
<reference evidence="1" key="2">
    <citation type="journal article" date="2022" name="Sci. Total Environ.">
        <title>Prevalence, transmission, and molecular epidemiology of tet(X)-positive bacteria among humans, animals, and environmental niches in China: An epidemiological, and genomic-based study.</title>
        <authorList>
            <person name="Dong N."/>
            <person name="Zeng Y."/>
            <person name="Cai C."/>
            <person name="Sun C."/>
            <person name="Lu J."/>
            <person name="Liu C."/>
            <person name="Zhou H."/>
            <person name="Sun Q."/>
            <person name="Shu L."/>
            <person name="Wang H."/>
            <person name="Wang Y."/>
            <person name="Wang S."/>
            <person name="Wu C."/>
            <person name="Chan E.W."/>
            <person name="Chen G."/>
            <person name="Shen Z."/>
            <person name="Chen S."/>
            <person name="Zhang R."/>
        </authorList>
    </citation>
    <scope>NUCLEOTIDE SEQUENCE</scope>
    <source>
        <strain evidence="1">R1692</strain>
    </source>
</reference>
<protein>
    <submittedName>
        <fullName evidence="1">Carboxypeptidase-like regulatory domain-containing protein</fullName>
    </submittedName>
</protein>
<keyword evidence="2" id="KW-1185">Reference proteome</keyword>
<dbReference type="RefSeq" id="WP_286651290.1">
    <property type="nucleotide sequence ID" value="NZ_JACAGK010000024.1"/>
</dbReference>
<dbReference type="EMBL" id="JACAGK010000024">
    <property type="protein sequence ID" value="MDM1048511.1"/>
    <property type="molecule type" value="Genomic_DNA"/>
</dbReference>